<feature type="transmembrane region" description="Helical" evidence="7">
    <location>
        <begin position="204"/>
        <end position="223"/>
    </location>
</feature>
<feature type="domain" description="Major facilitator superfamily (MFS) profile" evidence="8">
    <location>
        <begin position="18"/>
        <end position="466"/>
    </location>
</feature>
<dbReference type="Pfam" id="PF07690">
    <property type="entry name" value="MFS_1"/>
    <property type="match status" value="1"/>
</dbReference>
<comment type="subcellular location">
    <subcellularLocation>
        <location evidence="1">Cell membrane</location>
        <topology evidence="1">Multi-pass membrane protein</topology>
    </subcellularLocation>
</comment>
<evidence type="ECO:0000256" key="3">
    <source>
        <dbReference type="ARBA" id="ARBA00022475"/>
    </source>
</evidence>
<dbReference type="InterPro" id="IPR011701">
    <property type="entry name" value="MFS"/>
</dbReference>
<sequence>MSSGVHHPERIDAPLVRAAFVLVLGTFMATLDATIVAVGVSTLAAEFDATPVEVQWVSTGYLLAVVAAVPASGWLVDRFGGRRVWIAAVLCFVGASLLCALAWSLTSLVAFRVLQGLAGGLLPPTGQAVLARLAGPARIGRVISIVAVVPLLSPVLGPLAGGAILGVAPWPWLFWVNLPIGIGAAVAALLLVPRGDAPARGTAFDLRGALLLSPGLALLVLGLTEVERTGGALPGVPMSLAGAAMLVLFVVHGLRTRGTPLIDPRLFARSPFGPAALALVILGLSVFGATFLLPLYLQTGRGLDAWETGLLLAPQGLGALLGSVLVSRLVDRVTPRRLVLTGIGMVALGTVVFTQLHRDPSDALVTASLLVRGAGGALIGAPVMALVYRTMAKEMIPRAASALNLLSTVGGSVGTALVAVILQSRLAALGDGDGGAALAFGQTFWWVLGFCLLALAGASRLPAVSPARPGSGPAR</sequence>
<feature type="transmembrane region" description="Helical" evidence="7">
    <location>
        <begin position="434"/>
        <end position="458"/>
    </location>
</feature>
<dbReference type="Gene3D" id="1.20.1720.10">
    <property type="entry name" value="Multidrug resistance protein D"/>
    <property type="match status" value="1"/>
</dbReference>
<accession>A0ABV1K731</accession>
<evidence type="ECO:0000256" key="5">
    <source>
        <dbReference type="ARBA" id="ARBA00022989"/>
    </source>
</evidence>
<name>A0ABV1K731_9PSEU</name>
<evidence type="ECO:0000256" key="1">
    <source>
        <dbReference type="ARBA" id="ARBA00004651"/>
    </source>
</evidence>
<feature type="transmembrane region" description="Helical" evidence="7">
    <location>
        <begin position="56"/>
        <end position="76"/>
    </location>
</feature>
<dbReference type="RefSeq" id="WP_349297925.1">
    <property type="nucleotide sequence ID" value="NZ_JBEDNQ010000003.1"/>
</dbReference>
<feature type="transmembrane region" description="Helical" evidence="7">
    <location>
        <begin position="83"/>
        <end position="103"/>
    </location>
</feature>
<keyword evidence="10" id="KW-1185">Reference proteome</keyword>
<keyword evidence="6 7" id="KW-0472">Membrane</keyword>
<evidence type="ECO:0000256" key="4">
    <source>
        <dbReference type="ARBA" id="ARBA00022692"/>
    </source>
</evidence>
<dbReference type="InterPro" id="IPR004638">
    <property type="entry name" value="EmrB-like"/>
</dbReference>
<feature type="transmembrane region" description="Helical" evidence="7">
    <location>
        <begin position="338"/>
        <end position="357"/>
    </location>
</feature>
<feature type="transmembrane region" description="Helical" evidence="7">
    <location>
        <begin position="369"/>
        <end position="388"/>
    </location>
</feature>
<evidence type="ECO:0000313" key="9">
    <source>
        <dbReference type="EMBL" id="MEQ3550306.1"/>
    </source>
</evidence>
<feature type="transmembrane region" description="Helical" evidence="7">
    <location>
        <begin position="309"/>
        <end position="326"/>
    </location>
</feature>
<dbReference type="EMBL" id="JBEDNQ010000003">
    <property type="protein sequence ID" value="MEQ3550306.1"/>
    <property type="molecule type" value="Genomic_DNA"/>
</dbReference>
<feature type="transmembrane region" description="Helical" evidence="7">
    <location>
        <begin position="235"/>
        <end position="254"/>
    </location>
</feature>
<feature type="transmembrane region" description="Helical" evidence="7">
    <location>
        <begin position="142"/>
        <end position="166"/>
    </location>
</feature>
<dbReference type="NCBIfam" id="TIGR00711">
    <property type="entry name" value="efflux_EmrB"/>
    <property type="match status" value="1"/>
</dbReference>
<evidence type="ECO:0000259" key="8">
    <source>
        <dbReference type="PROSITE" id="PS50850"/>
    </source>
</evidence>
<evidence type="ECO:0000256" key="6">
    <source>
        <dbReference type="ARBA" id="ARBA00023136"/>
    </source>
</evidence>
<keyword evidence="2" id="KW-0813">Transport</keyword>
<dbReference type="PRINTS" id="PR01036">
    <property type="entry name" value="TCRTETB"/>
</dbReference>
<keyword evidence="5 7" id="KW-1133">Transmembrane helix</keyword>
<dbReference type="CDD" id="cd17503">
    <property type="entry name" value="MFS_LmrB_MDR_like"/>
    <property type="match status" value="1"/>
</dbReference>
<evidence type="ECO:0000256" key="2">
    <source>
        <dbReference type="ARBA" id="ARBA00022448"/>
    </source>
</evidence>
<dbReference type="Gene3D" id="1.20.1250.20">
    <property type="entry name" value="MFS general substrate transporter like domains"/>
    <property type="match status" value="1"/>
</dbReference>
<proteinExistence type="predicted"/>
<evidence type="ECO:0000313" key="10">
    <source>
        <dbReference type="Proteomes" id="UP001494902"/>
    </source>
</evidence>
<reference evidence="9 10" key="1">
    <citation type="submission" date="2024-03" db="EMBL/GenBank/DDBJ databases">
        <title>Draft genome sequence of Pseudonocardia nematodicida JCM 31783.</title>
        <authorList>
            <person name="Butdee W."/>
            <person name="Duangmal K."/>
        </authorList>
    </citation>
    <scope>NUCLEOTIDE SEQUENCE [LARGE SCALE GENOMIC DNA]</scope>
    <source>
        <strain evidence="9 10">JCM 31783</strain>
    </source>
</reference>
<dbReference type="InterPro" id="IPR036259">
    <property type="entry name" value="MFS_trans_sf"/>
</dbReference>
<feature type="transmembrane region" description="Helical" evidence="7">
    <location>
        <begin position="275"/>
        <end position="297"/>
    </location>
</feature>
<gene>
    <name evidence="9" type="ORF">WIS52_07475</name>
</gene>
<keyword evidence="4 7" id="KW-0812">Transmembrane</keyword>
<comment type="caution">
    <text evidence="9">The sequence shown here is derived from an EMBL/GenBank/DDBJ whole genome shotgun (WGS) entry which is preliminary data.</text>
</comment>
<dbReference type="SUPFAM" id="SSF103473">
    <property type="entry name" value="MFS general substrate transporter"/>
    <property type="match status" value="1"/>
</dbReference>
<feature type="transmembrane region" description="Helical" evidence="7">
    <location>
        <begin position="20"/>
        <end position="44"/>
    </location>
</feature>
<protein>
    <submittedName>
        <fullName evidence="9">DHA2 family efflux MFS transporter permease subunit</fullName>
    </submittedName>
</protein>
<keyword evidence="3" id="KW-1003">Cell membrane</keyword>
<feature type="transmembrane region" description="Helical" evidence="7">
    <location>
        <begin position="400"/>
        <end position="422"/>
    </location>
</feature>
<dbReference type="PROSITE" id="PS50850">
    <property type="entry name" value="MFS"/>
    <property type="match status" value="1"/>
</dbReference>
<organism evidence="9 10">
    <name type="scientific">Pseudonocardia nematodicida</name>
    <dbReference type="NCBI Taxonomy" id="1206997"/>
    <lineage>
        <taxon>Bacteria</taxon>
        <taxon>Bacillati</taxon>
        <taxon>Actinomycetota</taxon>
        <taxon>Actinomycetes</taxon>
        <taxon>Pseudonocardiales</taxon>
        <taxon>Pseudonocardiaceae</taxon>
        <taxon>Pseudonocardia</taxon>
    </lineage>
</organism>
<dbReference type="PANTHER" id="PTHR42718">
    <property type="entry name" value="MAJOR FACILITATOR SUPERFAMILY MULTIDRUG TRANSPORTER MFSC"/>
    <property type="match status" value="1"/>
</dbReference>
<evidence type="ECO:0000256" key="7">
    <source>
        <dbReference type="SAM" id="Phobius"/>
    </source>
</evidence>
<dbReference type="Proteomes" id="UP001494902">
    <property type="component" value="Unassembled WGS sequence"/>
</dbReference>
<feature type="transmembrane region" description="Helical" evidence="7">
    <location>
        <begin position="109"/>
        <end position="130"/>
    </location>
</feature>
<feature type="transmembrane region" description="Helical" evidence="7">
    <location>
        <begin position="172"/>
        <end position="192"/>
    </location>
</feature>
<dbReference type="PANTHER" id="PTHR42718:SF46">
    <property type="entry name" value="BLR6921 PROTEIN"/>
    <property type="match status" value="1"/>
</dbReference>
<dbReference type="InterPro" id="IPR020846">
    <property type="entry name" value="MFS_dom"/>
</dbReference>